<accession>E0XWM0</accession>
<dbReference type="EMBL" id="GU474900">
    <property type="protein sequence ID" value="ADI18811.1"/>
    <property type="molecule type" value="Genomic_DNA"/>
</dbReference>
<dbReference type="AlphaFoldDB" id="E0XWM0"/>
<keyword evidence="1" id="KW-0472">Membrane</keyword>
<keyword evidence="1" id="KW-0812">Transmembrane</keyword>
<feature type="transmembrane region" description="Helical" evidence="1">
    <location>
        <begin position="91"/>
        <end position="109"/>
    </location>
</feature>
<proteinExistence type="predicted"/>
<evidence type="ECO:0000313" key="2">
    <source>
        <dbReference type="EMBL" id="ADI18811.1"/>
    </source>
</evidence>
<keyword evidence="1" id="KW-1133">Transmembrane helix</keyword>
<sequence length="172" mass="20022">MFINAPPPKAITQLFFSKDFNISFSSSILKNFSPFFLKISLIVIEFFFSILASMSINFNSCFFATIFPRVVFPTAIIPNKTRFFFTVNLKILNLIFHNFVLICEFKYNLIIMQLRLQPRTNRSLIRNKLAIKIILFALIFLLAIFLLDKIEIATPNKLIKQEISNDKLITLK</sequence>
<evidence type="ECO:0000256" key="1">
    <source>
        <dbReference type="SAM" id="Phobius"/>
    </source>
</evidence>
<feature type="transmembrane region" description="Helical" evidence="1">
    <location>
        <begin position="129"/>
        <end position="147"/>
    </location>
</feature>
<name>E0XWM0_9PROT</name>
<reference evidence="2" key="1">
    <citation type="journal article" date="2011" name="Environ. Microbiol.">
        <title>Time-series analyses of Monterey Bay coastal microbial picoplankton using a 'genome proxy' microarray.</title>
        <authorList>
            <person name="Rich V.I."/>
            <person name="Pham V.D."/>
            <person name="Eppley J."/>
            <person name="Shi Y."/>
            <person name="DeLong E.F."/>
        </authorList>
    </citation>
    <scope>NUCLEOTIDE SEQUENCE</scope>
</reference>
<evidence type="ECO:0008006" key="3">
    <source>
        <dbReference type="Google" id="ProtNLM"/>
    </source>
</evidence>
<organism evidence="2">
    <name type="scientific">uncultured SAR11 cluster bacterium HF4000_37C10</name>
    <dbReference type="NCBI Taxonomy" id="710727"/>
    <lineage>
        <taxon>Bacteria</taxon>
        <taxon>Pseudomonadati</taxon>
        <taxon>Pseudomonadota</taxon>
        <taxon>Alphaproteobacteria</taxon>
        <taxon>Candidatus Pelagibacterales</taxon>
        <taxon>environmental samples</taxon>
    </lineage>
</organism>
<protein>
    <recommendedName>
        <fullName evidence="3">Transmembrane protein</fullName>
    </recommendedName>
</protein>